<dbReference type="EC" id="3.2.1.78" evidence="4"/>
<keyword evidence="12" id="KW-1185">Reference proteome</keyword>
<dbReference type="PANTHER" id="PTHR31451:SF39">
    <property type="entry name" value="MANNAN ENDO-1,4-BETA-MANNOSIDASE 1"/>
    <property type="match status" value="1"/>
</dbReference>
<evidence type="ECO:0000256" key="2">
    <source>
        <dbReference type="ARBA" id="ARBA00004613"/>
    </source>
</evidence>
<evidence type="ECO:0000313" key="12">
    <source>
        <dbReference type="Proteomes" id="UP001274830"/>
    </source>
</evidence>
<evidence type="ECO:0000256" key="9">
    <source>
        <dbReference type="SAM" id="SignalP"/>
    </source>
</evidence>
<dbReference type="Pfam" id="PF26410">
    <property type="entry name" value="GH5_mannosidase"/>
    <property type="match status" value="1"/>
</dbReference>
<keyword evidence="7" id="KW-0378">Hydrolase</keyword>
<evidence type="ECO:0000256" key="4">
    <source>
        <dbReference type="ARBA" id="ARBA00012706"/>
    </source>
</evidence>
<sequence>MRIAILAGSLAAGAVAQGGAWSQCGGQGCAPLKTSSTPKTTLTTSIMTIVKPTTSTSKAPVTTTAAASGSIATTSGTKFIIDGKPTYFAGTNTYWIGFLTNNADVDLVMSHLQTARIKVLRVWGFNDVTSIPGTGTVYYQSFVNGVASINTGANGLQRLDYVVQSAEAHGIKLIINFTNNWTDYGGMAAYFSYAGITSNAQWYTSAKAQTQYQAYIKAVVTRYTNSPAVFAWELANEPRCNACPTTTLPSWVRTTAAYVKSLDPKHMVTTGEEGFGLQGDGSYPYTYGEGTNFTATCSDPNVDFCTYHLYPQSWSVTPDEPWGNAWIQNHATVCKALNKPCVLEEFGDSNNCTSELSWETTALNTAGTGGDMFWQYGDTLSTGQTSQDGNTVYYQDPLWQCLVAPHIAAIKAAGSS</sequence>
<dbReference type="InterPro" id="IPR017853">
    <property type="entry name" value="GH"/>
</dbReference>
<evidence type="ECO:0000256" key="8">
    <source>
        <dbReference type="ARBA" id="ARBA00023295"/>
    </source>
</evidence>
<keyword evidence="8" id="KW-0326">Glycosidase</keyword>
<dbReference type="GO" id="GO:0005576">
    <property type="term" value="C:extracellular region"/>
    <property type="evidence" value="ECO:0007669"/>
    <property type="project" value="UniProtKB-SubCell"/>
</dbReference>
<protein>
    <recommendedName>
        <fullName evidence="4">mannan endo-1,4-beta-mannosidase</fullName>
        <ecNumber evidence="4">3.2.1.78</ecNumber>
    </recommendedName>
</protein>
<dbReference type="Gene3D" id="3.20.20.80">
    <property type="entry name" value="Glycosidases"/>
    <property type="match status" value="1"/>
</dbReference>
<feature type="chain" id="PRO_5042229219" description="mannan endo-1,4-beta-mannosidase" evidence="9">
    <location>
        <begin position="17"/>
        <end position="416"/>
    </location>
</feature>
<dbReference type="PANTHER" id="PTHR31451">
    <property type="match status" value="1"/>
</dbReference>
<comment type="subcellular location">
    <subcellularLocation>
        <location evidence="2">Secreted</location>
    </subcellularLocation>
</comment>
<dbReference type="GO" id="GO:0046355">
    <property type="term" value="P:mannan catabolic process"/>
    <property type="evidence" value="ECO:0007669"/>
    <property type="project" value="UniProtKB-ARBA"/>
</dbReference>
<dbReference type="InterPro" id="IPR001547">
    <property type="entry name" value="Glyco_hydro_5"/>
</dbReference>
<comment type="similarity">
    <text evidence="3">Belongs to the glycosyl hydrolase 5 (cellulase A) family.</text>
</comment>
<feature type="domain" description="Glycoside hydrolase family 5" evidence="10">
    <location>
        <begin position="73"/>
        <end position="352"/>
    </location>
</feature>
<organism evidence="11 12">
    <name type="scientific">Recurvomyces mirabilis</name>
    <dbReference type="NCBI Taxonomy" id="574656"/>
    <lineage>
        <taxon>Eukaryota</taxon>
        <taxon>Fungi</taxon>
        <taxon>Dikarya</taxon>
        <taxon>Ascomycota</taxon>
        <taxon>Pezizomycotina</taxon>
        <taxon>Dothideomycetes</taxon>
        <taxon>Dothideomycetidae</taxon>
        <taxon>Mycosphaerellales</taxon>
        <taxon>Teratosphaeriaceae</taxon>
        <taxon>Recurvomyces</taxon>
    </lineage>
</organism>
<dbReference type="SUPFAM" id="SSF51445">
    <property type="entry name" value="(Trans)glycosidases"/>
    <property type="match status" value="1"/>
</dbReference>
<evidence type="ECO:0000256" key="1">
    <source>
        <dbReference type="ARBA" id="ARBA00001678"/>
    </source>
</evidence>
<evidence type="ECO:0000256" key="6">
    <source>
        <dbReference type="ARBA" id="ARBA00022729"/>
    </source>
</evidence>
<dbReference type="AlphaFoldDB" id="A0AAE0WHZ1"/>
<evidence type="ECO:0000256" key="3">
    <source>
        <dbReference type="ARBA" id="ARBA00005641"/>
    </source>
</evidence>
<evidence type="ECO:0000256" key="7">
    <source>
        <dbReference type="ARBA" id="ARBA00022801"/>
    </source>
</evidence>
<comment type="caution">
    <text evidence="11">The sequence shown here is derived from an EMBL/GenBank/DDBJ whole genome shotgun (WGS) entry which is preliminary data.</text>
</comment>
<evidence type="ECO:0000256" key="5">
    <source>
        <dbReference type="ARBA" id="ARBA00022525"/>
    </source>
</evidence>
<keyword evidence="5" id="KW-0964">Secreted</keyword>
<gene>
    <name evidence="11" type="ORF">LTR78_007653</name>
</gene>
<reference evidence="11" key="1">
    <citation type="submission" date="2023-07" db="EMBL/GenBank/DDBJ databases">
        <title>Black Yeasts Isolated from many extreme environments.</title>
        <authorList>
            <person name="Coleine C."/>
            <person name="Stajich J.E."/>
            <person name="Selbmann L."/>
        </authorList>
    </citation>
    <scope>NUCLEOTIDE SEQUENCE</scope>
    <source>
        <strain evidence="11">CCFEE 5485</strain>
    </source>
</reference>
<dbReference type="GO" id="GO:0016985">
    <property type="term" value="F:mannan endo-1,4-beta-mannosidase activity"/>
    <property type="evidence" value="ECO:0007669"/>
    <property type="project" value="UniProtKB-EC"/>
</dbReference>
<name>A0AAE0WHZ1_9PEZI</name>
<dbReference type="InterPro" id="IPR045053">
    <property type="entry name" value="MAN-like"/>
</dbReference>
<evidence type="ECO:0000259" key="10">
    <source>
        <dbReference type="Pfam" id="PF26410"/>
    </source>
</evidence>
<comment type="catalytic activity">
    <reaction evidence="1">
        <text>Random hydrolysis of (1-&gt;4)-beta-D-mannosidic linkages in mannans, galactomannans and glucomannans.</text>
        <dbReference type="EC" id="3.2.1.78"/>
    </reaction>
</comment>
<dbReference type="EMBL" id="JAUTXT010000033">
    <property type="protein sequence ID" value="KAK3672346.1"/>
    <property type="molecule type" value="Genomic_DNA"/>
</dbReference>
<dbReference type="FunFam" id="3.20.20.80:FF:000076">
    <property type="entry name" value="Mannan endo-1,4-beta-mannosidase A"/>
    <property type="match status" value="1"/>
</dbReference>
<evidence type="ECO:0000313" key="11">
    <source>
        <dbReference type="EMBL" id="KAK3672346.1"/>
    </source>
</evidence>
<proteinExistence type="inferred from homology"/>
<keyword evidence="6 9" id="KW-0732">Signal</keyword>
<dbReference type="Proteomes" id="UP001274830">
    <property type="component" value="Unassembled WGS sequence"/>
</dbReference>
<dbReference type="PROSITE" id="PS51257">
    <property type="entry name" value="PROKAR_LIPOPROTEIN"/>
    <property type="match status" value="1"/>
</dbReference>
<accession>A0AAE0WHZ1</accession>
<feature type="signal peptide" evidence="9">
    <location>
        <begin position="1"/>
        <end position="16"/>
    </location>
</feature>